<dbReference type="Proteomes" id="UP000565724">
    <property type="component" value="Unassembled WGS sequence"/>
</dbReference>
<evidence type="ECO:0000313" key="3">
    <source>
        <dbReference type="Proteomes" id="UP000565724"/>
    </source>
</evidence>
<sequence>MTSFARQAGFRVAFAWGPDEAAVVVGPEPTLAVVVDVLSFSTTVTVAAESGVTVYPTARRGSEAALFAATVGATLAPVRTVDAPSLSVASMRGAPPGRVVVSSPNGATTSLRLAGHGTRVVVGCLRNASAVGRVAASFLAGGDDSRVVVVACGERWPDGGLRPGVEDLWAVGAILRAVDSDDLSPEAATARTAAPAGAVRAALLDCASGRELVGAGFAADVHIAAEVDACALVPELVDGAFVASPPMN</sequence>
<comment type="caution">
    <text evidence="2">The sequence shown here is derived from an EMBL/GenBank/DDBJ whole genome shotgun (WGS) entry which is preliminary data.</text>
</comment>
<reference evidence="2 3" key="1">
    <citation type="submission" date="2020-05" db="EMBL/GenBank/DDBJ databases">
        <title>Genome Sequencing of Type Strains.</title>
        <authorList>
            <person name="Lemaire J.F."/>
            <person name="Inderbitzin P."/>
            <person name="Gregorio O.A."/>
            <person name="Collins S.B."/>
            <person name="Wespe N."/>
            <person name="Knight-Connoni V."/>
        </authorList>
    </citation>
    <scope>NUCLEOTIDE SEQUENCE [LARGE SCALE GENOMIC DNA]</scope>
    <source>
        <strain evidence="2 3">ATCC 25174</strain>
    </source>
</reference>
<proteinExistence type="predicted"/>
<dbReference type="EMBL" id="JABMCI010000040">
    <property type="protein sequence ID" value="NUU15971.1"/>
    <property type="molecule type" value="Genomic_DNA"/>
</dbReference>
<dbReference type="Gene3D" id="3.90.1560.10">
    <property type="entry name" value="ComB-like"/>
    <property type="match status" value="1"/>
</dbReference>
<dbReference type="GO" id="GO:0000287">
    <property type="term" value="F:magnesium ion binding"/>
    <property type="evidence" value="ECO:0007669"/>
    <property type="project" value="InterPro"/>
</dbReference>
<gene>
    <name evidence="2" type="ORF">HP550_01740</name>
</gene>
<dbReference type="Pfam" id="PF04029">
    <property type="entry name" value="2-ph_phosp"/>
    <property type="match status" value="1"/>
</dbReference>
<organism evidence="2 3">
    <name type="scientific">Cellulomonas humilata</name>
    <dbReference type="NCBI Taxonomy" id="144055"/>
    <lineage>
        <taxon>Bacteria</taxon>
        <taxon>Bacillati</taxon>
        <taxon>Actinomycetota</taxon>
        <taxon>Actinomycetes</taxon>
        <taxon>Micrococcales</taxon>
        <taxon>Cellulomonadaceae</taxon>
        <taxon>Cellulomonas</taxon>
    </lineage>
</organism>
<protein>
    <recommendedName>
        <fullName evidence="1">Probable 2-phosphosulfolactate phosphatase</fullName>
    </recommendedName>
</protein>
<dbReference type="InterPro" id="IPR005238">
    <property type="entry name" value="ComB-like"/>
</dbReference>
<dbReference type="InterPro" id="IPR036702">
    <property type="entry name" value="ComB-like_sf"/>
</dbReference>
<dbReference type="RefSeq" id="WP_175345876.1">
    <property type="nucleotide sequence ID" value="NZ_JABMCI010000040.1"/>
</dbReference>
<evidence type="ECO:0000313" key="2">
    <source>
        <dbReference type="EMBL" id="NUU15971.1"/>
    </source>
</evidence>
<keyword evidence="3" id="KW-1185">Reference proteome</keyword>
<evidence type="ECO:0000256" key="1">
    <source>
        <dbReference type="ARBA" id="ARBA00021948"/>
    </source>
</evidence>
<dbReference type="GO" id="GO:0050532">
    <property type="term" value="F:2-phosphosulfolactate phosphatase activity"/>
    <property type="evidence" value="ECO:0007669"/>
    <property type="project" value="InterPro"/>
</dbReference>
<name>A0A7Y5ZXI6_9CELL</name>
<dbReference type="AlphaFoldDB" id="A0A7Y5ZXI6"/>
<dbReference type="SUPFAM" id="SSF142823">
    <property type="entry name" value="ComB-like"/>
    <property type="match status" value="1"/>
</dbReference>
<accession>A0A7Y5ZXI6</accession>